<dbReference type="SUPFAM" id="SSF53098">
    <property type="entry name" value="Ribonuclease H-like"/>
    <property type="match status" value="1"/>
</dbReference>
<feature type="domain" description="Integrase catalytic" evidence="1">
    <location>
        <begin position="242"/>
        <end position="370"/>
    </location>
</feature>
<keyword evidence="3" id="KW-1185">Reference proteome</keyword>
<dbReference type="Pfam" id="PF18701">
    <property type="entry name" value="DUF5641"/>
    <property type="match status" value="1"/>
</dbReference>
<name>A0A0N4W2E3_HAEPC</name>
<dbReference type="Gene3D" id="3.30.420.10">
    <property type="entry name" value="Ribonuclease H-like superfamily/Ribonuclease H"/>
    <property type="match status" value="1"/>
</dbReference>
<accession>A0A0N4W2E3</accession>
<organism evidence="4">
    <name type="scientific">Haemonchus placei</name>
    <name type="common">Barber's pole worm</name>
    <dbReference type="NCBI Taxonomy" id="6290"/>
    <lineage>
        <taxon>Eukaryota</taxon>
        <taxon>Metazoa</taxon>
        <taxon>Ecdysozoa</taxon>
        <taxon>Nematoda</taxon>
        <taxon>Chromadorea</taxon>
        <taxon>Rhabditida</taxon>
        <taxon>Rhabditina</taxon>
        <taxon>Rhabditomorpha</taxon>
        <taxon>Strongyloidea</taxon>
        <taxon>Trichostrongylidae</taxon>
        <taxon>Haemonchus</taxon>
    </lineage>
</organism>
<dbReference type="InterPro" id="IPR040676">
    <property type="entry name" value="DUF5641"/>
</dbReference>
<gene>
    <name evidence="2" type="ORF">HPLM_LOCUS3880</name>
</gene>
<reference evidence="2 3" key="2">
    <citation type="submission" date="2018-11" db="EMBL/GenBank/DDBJ databases">
        <authorList>
            <consortium name="Pathogen Informatics"/>
        </authorList>
    </citation>
    <scope>NUCLEOTIDE SEQUENCE [LARGE SCALE GENOMIC DNA]</scope>
    <source>
        <strain evidence="2 3">MHpl1</strain>
    </source>
</reference>
<dbReference type="InterPro" id="IPR001584">
    <property type="entry name" value="Integrase_cat-core"/>
</dbReference>
<dbReference type="GO" id="GO:0003676">
    <property type="term" value="F:nucleic acid binding"/>
    <property type="evidence" value="ECO:0007669"/>
    <property type="project" value="InterPro"/>
</dbReference>
<sequence>MNGDVELLDQDIERRKSTCMDVISVFPSQRKNSNAVLLLKPLIMPMQLDVIFVRFLTTTSKMIRCAPGIVLLRLHLIVVNEHSKIFRYGLTSWTKMKRAAATILKFIKRILKSRYREENLQNKGLTQYTELYYISEGEHSNAKYLELAENVLIRDHYRTMTEKQLHCYKHLNLKLRNHIPRCRGRLENSNLGFETTHLVLLPNHIMTRLIIRDTHQKIGHQGVNAALSEIQRYLRVPQGRVRILRPFVHVGIDYTGPFTVNVSETLHKKRRIFLITCMSTRAIHLNIVQGLTTVELIRALRRFISHRGSPKTITSDNATTFELGSAIVETLSEITEPVDDINNGLVNRGIQRNLITPLSPWKIKSCLRENVNRKFTSDDGSLTVATEYEAIVNSRPLTYVSSDIKDAMPIRSVAFLHPHANITPWRFEPDYDPEYSGTSIDVEKFSEETKDSLAQFWNMWSQKDTSSRFQWNLGITVALHPGADNVLRTVSLRKSYKITTKRSVNQLIPLEISVSDEFVQ</sequence>
<dbReference type="AlphaFoldDB" id="A0A0N4W2E3"/>
<dbReference type="PROSITE" id="PS50994">
    <property type="entry name" value="INTEGRASE"/>
    <property type="match status" value="1"/>
</dbReference>
<dbReference type="InterPro" id="IPR012337">
    <property type="entry name" value="RNaseH-like_sf"/>
</dbReference>
<proteinExistence type="predicted"/>
<dbReference type="Proteomes" id="UP000268014">
    <property type="component" value="Unassembled WGS sequence"/>
</dbReference>
<dbReference type="GO" id="GO:0015074">
    <property type="term" value="P:DNA integration"/>
    <property type="evidence" value="ECO:0007669"/>
    <property type="project" value="InterPro"/>
</dbReference>
<evidence type="ECO:0000313" key="3">
    <source>
        <dbReference type="Proteomes" id="UP000268014"/>
    </source>
</evidence>
<evidence type="ECO:0000313" key="2">
    <source>
        <dbReference type="EMBL" id="VDO21894.1"/>
    </source>
</evidence>
<dbReference type="OrthoDB" id="5871302at2759"/>
<dbReference type="STRING" id="6290.A0A0N4W2E3"/>
<dbReference type="EMBL" id="UZAF01016154">
    <property type="protein sequence ID" value="VDO21894.1"/>
    <property type="molecule type" value="Genomic_DNA"/>
</dbReference>
<dbReference type="WBParaSite" id="HPLM_0000388801-mRNA-1">
    <property type="protein sequence ID" value="HPLM_0000388801-mRNA-1"/>
    <property type="gene ID" value="HPLM_0000388801"/>
</dbReference>
<evidence type="ECO:0000259" key="1">
    <source>
        <dbReference type="PROSITE" id="PS50994"/>
    </source>
</evidence>
<evidence type="ECO:0000313" key="4">
    <source>
        <dbReference type="WBParaSite" id="HPLM_0000388801-mRNA-1"/>
    </source>
</evidence>
<protein>
    <submittedName>
        <fullName evidence="4">Integrase catalytic domain-containing protein</fullName>
    </submittedName>
</protein>
<dbReference type="PANTHER" id="PTHR47331:SF1">
    <property type="entry name" value="GAG-LIKE PROTEIN"/>
    <property type="match status" value="1"/>
</dbReference>
<dbReference type="PANTHER" id="PTHR47331">
    <property type="entry name" value="PHD-TYPE DOMAIN-CONTAINING PROTEIN"/>
    <property type="match status" value="1"/>
</dbReference>
<dbReference type="OMA" id="KMIRCAP"/>
<reference evidence="4" key="1">
    <citation type="submission" date="2017-02" db="UniProtKB">
        <authorList>
            <consortium name="WormBaseParasite"/>
        </authorList>
    </citation>
    <scope>IDENTIFICATION</scope>
</reference>
<dbReference type="InterPro" id="IPR036397">
    <property type="entry name" value="RNaseH_sf"/>
</dbReference>